<comment type="caution">
    <text evidence="1">The sequence shown here is derived from an EMBL/GenBank/DDBJ whole genome shotgun (WGS) entry which is preliminary data.</text>
</comment>
<reference evidence="1 2" key="1">
    <citation type="submission" date="2019-06" db="EMBL/GenBank/DDBJ databases">
        <title>Genomic Encyclopedia of Type Strains, Phase IV (KMG-V): Genome sequencing to study the core and pangenomes of soil and plant-associated prokaryotes.</title>
        <authorList>
            <person name="Whitman W."/>
        </authorList>
    </citation>
    <scope>NUCLEOTIDE SEQUENCE [LARGE SCALE GENOMIC DNA]</scope>
    <source>
        <strain evidence="1 2">BR 11140</strain>
    </source>
</reference>
<dbReference type="EMBL" id="VITT01000005">
    <property type="protein sequence ID" value="TWB62236.1"/>
    <property type="molecule type" value="Genomic_DNA"/>
</dbReference>
<organism evidence="1 2">
    <name type="scientific">Nitrospirillum amazonense</name>
    <dbReference type="NCBI Taxonomy" id="28077"/>
    <lineage>
        <taxon>Bacteria</taxon>
        <taxon>Pseudomonadati</taxon>
        <taxon>Pseudomonadota</taxon>
        <taxon>Alphaproteobacteria</taxon>
        <taxon>Rhodospirillales</taxon>
        <taxon>Azospirillaceae</taxon>
        <taxon>Nitrospirillum</taxon>
    </lineage>
</organism>
<dbReference type="InterPro" id="IPR010781">
    <property type="entry name" value="DUF1376"/>
</dbReference>
<proteinExistence type="predicted"/>
<dbReference type="AlphaFoldDB" id="A0A560ITB3"/>
<dbReference type="OrthoDB" id="7211084at2"/>
<name>A0A560ITB3_9PROT</name>
<dbReference type="Proteomes" id="UP000318050">
    <property type="component" value="Unassembled WGS sequence"/>
</dbReference>
<evidence type="ECO:0000313" key="2">
    <source>
        <dbReference type="Proteomes" id="UP000318050"/>
    </source>
</evidence>
<dbReference type="Pfam" id="PF07120">
    <property type="entry name" value="DUF1376"/>
    <property type="match status" value="1"/>
</dbReference>
<sequence length="229" mass="25484">MAQFPAIPLFTDAYLGDTTHLTTIEHGAYLLLLMSMWRTADCSLPADDKLLARYARLTTGQWARIKPTLMPFFTEEEGRIRQGRLTDEYKLVRQHSRQQSDKARSRWLKEKETADAMAMPVQCRTDAPTPTITTLEDKSSKGAEAPLTLEKRVFDLGRKLLGPKAGGQVTKLRKHHGGDLEATLRTLELAGTKSEPAAWLGAVLRSDPSAMADDVAAATDDLYRRMGVQ</sequence>
<accession>A0A560ITB3</accession>
<gene>
    <name evidence="1" type="ORF">FBZ92_105171</name>
</gene>
<protein>
    <submittedName>
        <fullName evidence="1">Uncharacterized protein YdaU (DUF1376 family)</fullName>
    </submittedName>
</protein>
<evidence type="ECO:0000313" key="1">
    <source>
        <dbReference type="EMBL" id="TWB62236.1"/>
    </source>
</evidence>